<feature type="domain" description="VOC" evidence="1">
    <location>
        <begin position="11"/>
        <end position="123"/>
    </location>
</feature>
<dbReference type="InterPro" id="IPR052164">
    <property type="entry name" value="Anthracycline_SecMetBiosynth"/>
</dbReference>
<dbReference type="Pfam" id="PF22677">
    <property type="entry name" value="Ble-like_N"/>
    <property type="match status" value="1"/>
</dbReference>
<evidence type="ECO:0000259" key="1">
    <source>
        <dbReference type="PROSITE" id="PS51819"/>
    </source>
</evidence>
<dbReference type="SUPFAM" id="SSF54593">
    <property type="entry name" value="Glyoxalase/Bleomycin resistance protein/Dihydroxybiphenyl dioxygenase"/>
    <property type="match status" value="2"/>
</dbReference>
<dbReference type="InterPro" id="IPR029068">
    <property type="entry name" value="Glyas_Bleomycin-R_OHBP_Dase"/>
</dbReference>
<proteinExistence type="predicted"/>
<protein>
    <recommendedName>
        <fullName evidence="1">VOC domain-containing protein</fullName>
    </recommendedName>
</protein>
<evidence type="ECO:0000313" key="3">
    <source>
        <dbReference type="Proteomes" id="UP000631535"/>
    </source>
</evidence>
<gene>
    <name evidence="2" type="ORF">GCM10012287_11670</name>
</gene>
<evidence type="ECO:0000313" key="2">
    <source>
        <dbReference type="EMBL" id="GGO44945.1"/>
    </source>
</evidence>
<dbReference type="Pfam" id="PF18029">
    <property type="entry name" value="Glyoxalase_6"/>
    <property type="match status" value="1"/>
</dbReference>
<name>A0ABQ2LYJ6_9ACTN</name>
<dbReference type="InterPro" id="IPR041581">
    <property type="entry name" value="Glyoxalase_6"/>
</dbReference>
<feature type="domain" description="VOC" evidence="1">
    <location>
        <begin position="136"/>
        <end position="256"/>
    </location>
</feature>
<accession>A0ABQ2LYJ6</accession>
<dbReference type="RefSeq" id="WP_229711641.1">
    <property type="nucleotide sequence ID" value="NZ_BMMP01000003.1"/>
</dbReference>
<dbReference type="Proteomes" id="UP000631535">
    <property type="component" value="Unassembled WGS sequence"/>
</dbReference>
<dbReference type="PANTHER" id="PTHR33993:SF10">
    <property type="entry name" value="CONSERVED PROTEIN"/>
    <property type="match status" value="1"/>
</dbReference>
<dbReference type="InterPro" id="IPR053863">
    <property type="entry name" value="Glyoxy/Ble-like_N"/>
</dbReference>
<dbReference type="PROSITE" id="PS51819">
    <property type="entry name" value="VOC"/>
    <property type="match status" value="2"/>
</dbReference>
<organism evidence="2 3">
    <name type="scientific">Streptomyces daqingensis</name>
    <dbReference type="NCBI Taxonomy" id="1472640"/>
    <lineage>
        <taxon>Bacteria</taxon>
        <taxon>Bacillati</taxon>
        <taxon>Actinomycetota</taxon>
        <taxon>Actinomycetes</taxon>
        <taxon>Kitasatosporales</taxon>
        <taxon>Streptomycetaceae</taxon>
        <taxon>Streptomyces</taxon>
    </lineage>
</organism>
<comment type="caution">
    <text evidence="2">The sequence shown here is derived from an EMBL/GenBank/DDBJ whole genome shotgun (WGS) entry which is preliminary data.</text>
</comment>
<keyword evidence="3" id="KW-1185">Reference proteome</keyword>
<dbReference type="Gene3D" id="3.10.180.10">
    <property type="entry name" value="2,3-Dihydroxybiphenyl 1,2-Dioxygenase, domain 1"/>
    <property type="match status" value="2"/>
</dbReference>
<dbReference type="PANTHER" id="PTHR33993">
    <property type="entry name" value="GLYOXALASE-RELATED"/>
    <property type="match status" value="1"/>
</dbReference>
<reference evidence="3" key="1">
    <citation type="journal article" date="2019" name="Int. J. Syst. Evol. Microbiol.">
        <title>The Global Catalogue of Microorganisms (GCM) 10K type strain sequencing project: providing services to taxonomists for standard genome sequencing and annotation.</title>
        <authorList>
            <consortium name="The Broad Institute Genomics Platform"/>
            <consortium name="The Broad Institute Genome Sequencing Center for Infectious Disease"/>
            <person name="Wu L."/>
            <person name="Ma J."/>
        </authorList>
    </citation>
    <scope>NUCLEOTIDE SEQUENCE [LARGE SCALE GENOMIC DNA]</scope>
    <source>
        <strain evidence="3">CGMCC 4.7178</strain>
    </source>
</reference>
<sequence length="261" mass="27521">MHSGVAPVDGAPCWVSLATADLESAQRFYADVLGWTFRRGSLGEDFSVAYSGDVPVAGMGAIVRTMGVAVQWTPFFSVPDADTASARVRERSATVAVGPIRMGEGRTALAADLAGATFGFWEGLVLPAWDVSRVAPPARLELRTRDAFAAAIFYAEVFDWASESGRCEVDYQHEAVVVRVDGRAVATIRGGAVESAPDPHIRPRWHVSFFVDDVDDAAKAAVSAGGAIASSPADNPFGRTARLFDPEGGLFTVHSHAPGGA</sequence>
<dbReference type="InterPro" id="IPR037523">
    <property type="entry name" value="VOC_core"/>
</dbReference>
<dbReference type="CDD" id="cd07247">
    <property type="entry name" value="SgaA_N_like"/>
    <property type="match status" value="1"/>
</dbReference>
<dbReference type="EMBL" id="BMMP01000003">
    <property type="protein sequence ID" value="GGO44945.1"/>
    <property type="molecule type" value="Genomic_DNA"/>
</dbReference>